<dbReference type="EMBL" id="CAKASE010000081">
    <property type="protein sequence ID" value="CAG9583470.1"/>
    <property type="molecule type" value="Genomic_DNA"/>
</dbReference>
<sequence>MFTLVRPSASIGEKQEVKRKEKYRVCDKTVIDRSVGVQLAASQRRDDDYYTIRYNTTRLAAKWTSLRGKNESFLTTPLRPRIMQFNFNLRSQRLARVSLGVWRV</sequence>
<evidence type="ECO:0000313" key="1">
    <source>
        <dbReference type="EMBL" id="CAG9583470.1"/>
    </source>
</evidence>
<keyword evidence="2" id="KW-1185">Reference proteome</keyword>
<proteinExistence type="predicted"/>
<comment type="caution">
    <text evidence="1">The sequence shown here is derived from an EMBL/GenBank/DDBJ whole genome shotgun (WGS) entry which is preliminary data.</text>
</comment>
<dbReference type="Proteomes" id="UP000789524">
    <property type="component" value="Unassembled WGS sequence"/>
</dbReference>
<gene>
    <name evidence="1" type="ORF">DCHRY22_LOCUS14854</name>
</gene>
<protein>
    <submittedName>
        <fullName evidence="1">(African queen) hypothetical protein</fullName>
    </submittedName>
</protein>
<accession>A0A8J2WAM0</accession>
<reference evidence="1" key="1">
    <citation type="submission" date="2021-09" db="EMBL/GenBank/DDBJ databases">
        <authorList>
            <person name="Martin H S."/>
        </authorList>
    </citation>
    <scope>NUCLEOTIDE SEQUENCE</scope>
</reference>
<dbReference type="AlphaFoldDB" id="A0A8J2WAM0"/>
<name>A0A8J2WAM0_9NEOP</name>
<organism evidence="1 2">
    <name type="scientific">Danaus chrysippus</name>
    <name type="common">African queen</name>
    <dbReference type="NCBI Taxonomy" id="151541"/>
    <lineage>
        <taxon>Eukaryota</taxon>
        <taxon>Metazoa</taxon>
        <taxon>Ecdysozoa</taxon>
        <taxon>Arthropoda</taxon>
        <taxon>Hexapoda</taxon>
        <taxon>Insecta</taxon>
        <taxon>Pterygota</taxon>
        <taxon>Neoptera</taxon>
        <taxon>Endopterygota</taxon>
        <taxon>Lepidoptera</taxon>
        <taxon>Glossata</taxon>
        <taxon>Ditrysia</taxon>
        <taxon>Papilionoidea</taxon>
        <taxon>Nymphalidae</taxon>
        <taxon>Danainae</taxon>
        <taxon>Danaini</taxon>
        <taxon>Danaina</taxon>
        <taxon>Danaus</taxon>
        <taxon>Anosia</taxon>
    </lineage>
</organism>
<evidence type="ECO:0000313" key="2">
    <source>
        <dbReference type="Proteomes" id="UP000789524"/>
    </source>
</evidence>